<dbReference type="GO" id="GO:0004760">
    <property type="term" value="F:L-serine-pyruvate transaminase activity"/>
    <property type="evidence" value="ECO:0007669"/>
    <property type="project" value="TreeGrafter"/>
</dbReference>
<organism evidence="7 8">
    <name type="scientific">Nitratidesulfovibrio vulgaris (strain DP4)</name>
    <name type="common">Desulfovibrio vulgaris</name>
    <dbReference type="NCBI Taxonomy" id="391774"/>
    <lineage>
        <taxon>Bacteria</taxon>
        <taxon>Pseudomonadati</taxon>
        <taxon>Thermodesulfobacteriota</taxon>
        <taxon>Desulfovibrionia</taxon>
        <taxon>Desulfovibrionales</taxon>
        <taxon>Desulfovibrionaceae</taxon>
        <taxon>Nitratidesulfovibrio</taxon>
    </lineage>
</organism>
<keyword evidence="7" id="KW-0032">Aminotransferase</keyword>
<dbReference type="InterPro" id="IPR015422">
    <property type="entry name" value="PyrdxlP-dep_Trfase_small"/>
</dbReference>
<feature type="modified residue" description="N6-(pyridoxal phosphate)lysine" evidence="5">
    <location>
        <position position="204"/>
    </location>
</feature>
<gene>
    <name evidence="7" type="ordered locus">Dvul_0262</name>
</gene>
<dbReference type="InterPro" id="IPR015424">
    <property type="entry name" value="PyrdxlP-dep_Trfase"/>
</dbReference>
<accession>A0A0H3A4S7</accession>
<keyword evidence="7" id="KW-0808">Transferase</keyword>
<evidence type="ECO:0000256" key="1">
    <source>
        <dbReference type="ARBA" id="ARBA00001933"/>
    </source>
</evidence>
<dbReference type="InterPro" id="IPR015421">
    <property type="entry name" value="PyrdxlP-dep_Trfase_major"/>
</dbReference>
<evidence type="ECO:0000256" key="2">
    <source>
        <dbReference type="ARBA" id="ARBA00009236"/>
    </source>
</evidence>
<dbReference type="InterPro" id="IPR024169">
    <property type="entry name" value="SP_NH2Trfase/AEP_transaminase"/>
</dbReference>
<dbReference type="PANTHER" id="PTHR21152">
    <property type="entry name" value="AMINOTRANSFERASE CLASS V"/>
    <property type="match status" value="1"/>
</dbReference>
<evidence type="ECO:0000259" key="6">
    <source>
        <dbReference type="Pfam" id="PF00266"/>
    </source>
</evidence>
<evidence type="ECO:0000256" key="5">
    <source>
        <dbReference type="PIRSR" id="PIRSR000524-50"/>
    </source>
</evidence>
<feature type="binding site" evidence="4">
    <location>
        <position position="352"/>
    </location>
    <ligand>
        <name>substrate</name>
    </ligand>
</feature>
<dbReference type="PIRSF" id="PIRSF000524">
    <property type="entry name" value="SPT"/>
    <property type="match status" value="1"/>
</dbReference>
<proteinExistence type="inferred from homology"/>
<dbReference type="EC" id="2.6.1.44" evidence="7"/>
<dbReference type="SUPFAM" id="SSF53383">
    <property type="entry name" value="PLP-dependent transferases"/>
    <property type="match status" value="1"/>
</dbReference>
<dbReference type="Gene3D" id="3.40.640.10">
    <property type="entry name" value="Type I PLP-dependent aspartate aminotransferase-like (Major domain)"/>
    <property type="match status" value="1"/>
</dbReference>
<dbReference type="GO" id="GO:0008453">
    <property type="term" value="F:alanine-glyoxylate transaminase activity"/>
    <property type="evidence" value="ECO:0007669"/>
    <property type="project" value="UniProtKB-EC"/>
</dbReference>
<dbReference type="AlphaFoldDB" id="A0A0H3A4S7"/>
<dbReference type="EMBL" id="CP000527">
    <property type="protein sequence ID" value="ABM27286.1"/>
    <property type="molecule type" value="Genomic_DNA"/>
</dbReference>
<comment type="cofactor">
    <cofactor evidence="1 5">
        <name>pyridoxal 5'-phosphate</name>
        <dbReference type="ChEBI" id="CHEBI:597326"/>
    </cofactor>
</comment>
<dbReference type="KEGG" id="dvl:Dvul_0262"/>
<dbReference type="Pfam" id="PF00266">
    <property type="entry name" value="Aminotran_5"/>
    <property type="match status" value="1"/>
</dbReference>
<evidence type="ECO:0000313" key="7">
    <source>
        <dbReference type="EMBL" id="ABM27286.1"/>
    </source>
</evidence>
<sequence length="376" mass="40325">MRTQEGPLGHPLRNIKALLLMGDGPSGVPDSVYSALALPTVGPLDPGFDEILDRLQGQLRNIFNVSDGVCAVLDGPAAVGMETCLVNLLEPGERLLVLDNGMGGERLRETAQRLGLAVDVLTVPWGDPVLSEQVAQRLARSDYHAVVMVHAESSTGVRSPVGAVGDLVSMHGALFIVDCETSLGGMDVDMARWRADALFASSHKCLSCPPGLAPVAFSMRALDRVGRRRTPIPGRYFDIALHLDYWQGAPRVCHLMPSVNLLYALHMALEGVLNEGLPNVFARHRAAHEQLVTGLAALGLRPLADVPWRLPMLHVVPAPEGVDAEDVRGRLRAEHGIEIGGGVGRLAGRVWRFGLMGHSARTTNVVALLEALGRLL</sequence>
<dbReference type="GO" id="GO:0019265">
    <property type="term" value="P:glycine biosynthetic process, by transamination of glyoxylate"/>
    <property type="evidence" value="ECO:0007669"/>
    <property type="project" value="TreeGrafter"/>
</dbReference>
<dbReference type="InterPro" id="IPR000192">
    <property type="entry name" value="Aminotrans_V_dom"/>
</dbReference>
<dbReference type="Gene3D" id="3.90.1150.10">
    <property type="entry name" value="Aspartate Aminotransferase, domain 1"/>
    <property type="match status" value="1"/>
</dbReference>
<comment type="similarity">
    <text evidence="2">Belongs to the class-V pyridoxal-phosphate-dependent aminotransferase family.</text>
</comment>
<dbReference type="HOGENOM" id="CLU_027686_0_0_7"/>
<reference evidence="8" key="1">
    <citation type="journal article" date="2009" name="Environ. Microbiol.">
        <title>Contribution of mobile genetic elements to Desulfovibrio vulgaris genome plasticity.</title>
        <authorList>
            <person name="Walker C.B."/>
            <person name="Stolyar S."/>
            <person name="Chivian D."/>
            <person name="Pinel N."/>
            <person name="Gabster J.A."/>
            <person name="Dehal P.S."/>
            <person name="He Z."/>
            <person name="Yang Z.K."/>
            <person name="Yen H.C."/>
            <person name="Zhou J."/>
            <person name="Wall J.D."/>
            <person name="Hazen T.C."/>
            <person name="Arkin A.P."/>
            <person name="Stahl D.A."/>
        </authorList>
    </citation>
    <scope>NUCLEOTIDE SEQUENCE [LARGE SCALE GENOMIC DNA]</scope>
    <source>
        <strain evidence="8">DP4</strain>
    </source>
</reference>
<dbReference type="PANTHER" id="PTHR21152:SF40">
    <property type="entry name" value="ALANINE--GLYOXYLATE AMINOTRANSFERASE"/>
    <property type="match status" value="1"/>
</dbReference>
<dbReference type="Proteomes" id="UP000009173">
    <property type="component" value="Chromosome"/>
</dbReference>
<keyword evidence="3 5" id="KW-0663">Pyridoxal phosphate</keyword>
<dbReference type="RefSeq" id="WP_011791503.1">
    <property type="nucleotide sequence ID" value="NC_008751.1"/>
</dbReference>
<evidence type="ECO:0000313" key="8">
    <source>
        <dbReference type="Proteomes" id="UP000009173"/>
    </source>
</evidence>
<feature type="domain" description="Aminotransferase class V" evidence="6">
    <location>
        <begin position="80"/>
        <end position="342"/>
    </location>
</feature>
<evidence type="ECO:0000256" key="3">
    <source>
        <dbReference type="ARBA" id="ARBA00022898"/>
    </source>
</evidence>
<protein>
    <submittedName>
        <fullName evidence="7">Alanine-glyoxylate aminotransferase apoenzyme</fullName>
        <ecNumber evidence="7">2.6.1.44</ecNumber>
    </submittedName>
</protein>
<evidence type="ECO:0000256" key="4">
    <source>
        <dbReference type="PIRSR" id="PIRSR000524-1"/>
    </source>
</evidence>
<name>A0A0H3A4S7_NITV4</name>